<protein>
    <submittedName>
        <fullName evidence="1">Uncharacterized protein</fullName>
    </submittedName>
</protein>
<gene>
    <name evidence="1" type="ORF">AVEN_225063_1</name>
</gene>
<dbReference type="AlphaFoldDB" id="A0A4Y2JC82"/>
<accession>A0A4Y2JC82</accession>
<dbReference type="Proteomes" id="UP000499080">
    <property type="component" value="Unassembled WGS sequence"/>
</dbReference>
<name>A0A4Y2JC82_ARAVE</name>
<proteinExistence type="predicted"/>
<evidence type="ECO:0000313" key="2">
    <source>
        <dbReference type="Proteomes" id="UP000499080"/>
    </source>
</evidence>
<evidence type="ECO:0000313" key="1">
    <source>
        <dbReference type="EMBL" id="GBM86842.1"/>
    </source>
</evidence>
<reference evidence="1 2" key="1">
    <citation type="journal article" date="2019" name="Sci. Rep.">
        <title>Orb-weaving spider Araneus ventricosus genome elucidates the spidroin gene catalogue.</title>
        <authorList>
            <person name="Kono N."/>
            <person name="Nakamura H."/>
            <person name="Ohtoshi R."/>
            <person name="Moran D.A.P."/>
            <person name="Shinohara A."/>
            <person name="Yoshida Y."/>
            <person name="Fujiwara M."/>
            <person name="Mori M."/>
            <person name="Tomita M."/>
            <person name="Arakawa K."/>
        </authorList>
    </citation>
    <scope>NUCLEOTIDE SEQUENCE [LARGE SCALE GENOMIC DNA]</scope>
</reference>
<keyword evidence="2" id="KW-1185">Reference proteome</keyword>
<organism evidence="1 2">
    <name type="scientific">Araneus ventricosus</name>
    <name type="common">Orbweaver spider</name>
    <name type="synonym">Epeira ventricosa</name>
    <dbReference type="NCBI Taxonomy" id="182803"/>
    <lineage>
        <taxon>Eukaryota</taxon>
        <taxon>Metazoa</taxon>
        <taxon>Ecdysozoa</taxon>
        <taxon>Arthropoda</taxon>
        <taxon>Chelicerata</taxon>
        <taxon>Arachnida</taxon>
        <taxon>Araneae</taxon>
        <taxon>Araneomorphae</taxon>
        <taxon>Entelegynae</taxon>
        <taxon>Araneoidea</taxon>
        <taxon>Araneidae</taxon>
        <taxon>Araneus</taxon>
    </lineage>
</organism>
<dbReference type="EMBL" id="BGPR01003343">
    <property type="protein sequence ID" value="GBM86842.1"/>
    <property type="molecule type" value="Genomic_DNA"/>
</dbReference>
<sequence>MTAVSIPGSEELEVLSPSCIEIVQADTTPINLQFKLRPSARSLITHNRMNPVPHQAGDGYEQGYLRPSSKMPYVSALLYASSNVYNLVASGLLKWLHQSSPCFG</sequence>
<comment type="caution">
    <text evidence="1">The sequence shown here is derived from an EMBL/GenBank/DDBJ whole genome shotgun (WGS) entry which is preliminary data.</text>
</comment>